<organism evidence="1 2">
    <name type="scientific">Pseudotamlana agarivorans</name>
    <dbReference type="NCBI Taxonomy" id="481183"/>
    <lineage>
        <taxon>Bacteria</taxon>
        <taxon>Pseudomonadati</taxon>
        <taxon>Bacteroidota</taxon>
        <taxon>Flavobacteriia</taxon>
        <taxon>Flavobacteriales</taxon>
        <taxon>Flavobacteriaceae</taxon>
        <taxon>Pseudotamlana</taxon>
    </lineage>
</organism>
<comment type="caution">
    <text evidence="1">The sequence shown here is derived from an EMBL/GenBank/DDBJ whole genome shotgun (WGS) entry which is preliminary data.</text>
</comment>
<name>A0ACC5U9D5_9FLAO</name>
<proteinExistence type="predicted"/>
<accession>A0ACC5U9D5</accession>
<gene>
    <name evidence="1" type="ORF">KO493_09530</name>
</gene>
<keyword evidence="1" id="KW-0378">Hydrolase</keyword>
<evidence type="ECO:0000313" key="2">
    <source>
        <dbReference type="Proteomes" id="UP001647509"/>
    </source>
</evidence>
<keyword evidence="2" id="KW-1185">Reference proteome</keyword>
<evidence type="ECO:0000313" key="1">
    <source>
        <dbReference type="EMBL" id="MBU2950939.1"/>
    </source>
</evidence>
<sequence length="485" mass="53655">MKKWLFTFVYCVVISGSCLHAITPKTPLDITNRLFNVKDFGAIGDSLAMNTKPVQAAIDACSSSGGGTVWVPAGNFIIGTIQLKSNVTLSLDYGASLLGSQNIKDYATNITKPREGNVECLIFAENATNITIEGLGVIDGRGTHIAFPRGPARGKRNPRPRLIRMENCNQLNFVGVTFRRPAFWGIHLIDCKNVHFNGITVQFRNNNYNNDGLDLDGCQNVRIENCDIDAGDDGICLKSSLNPCRNFTIQNCRVSSNTAALKFGSSSQGGFIDINMRNCYFYNCPMGGIKLQLVDGGQLENITISRIVMEDVGNPIFLRLGNRAHRFNKDGNNEIATVGTLKNVHISDVVAKVTAESPEDEAKAVYKKRDLTKQNQNPDELAKKQKTRTGPIMITGIPGHHIENVTLENIEISFPGGGTEQDRANQVSEDEKRYPEQFYFGVLPAWGAYVRHAKNIEFKNVKLTTRSEDKREMIILDDVEGFVNQ</sequence>
<dbReference type="EMBL" id="JAHKPD010000013">
    <property type="protein sequence ID" value="MBU2950939.1"/>
    <property type="molecule type" value="Genomic_DNA"/>
</dbReference>
<reference evidence="1" key="1">
    <citation type="submission" date="2021-05" db="EMBL/GenBank/DDBJ databases">
        <title>Draft genomes of bacteria isolated from model marine particles.</title>
        <authorList>
            <person name="Datta M.S."/>
            <person name="Schwartzman J.A."/>
            <person name="Enke T.N."/>
            <person name="Saavedra J."/>
            <person name="Cermak N."/>
            <person name="Cordero O.X."/>
        </authorList>
    </citation>
    <scope>NUCLEOTIDE SEQUENCE</scope>
    <source>
        <strain evidence="1">I2M19</strain>
    </source>
</reference>
<protein>
    <submittedName>
        <fullName evidence="1">Glycoside hydrolase family 28 protein</fullName>
    </submittedName>
</protein>
<dbReference type="Proteomes" id="UP001647509">
    <property type="component" value="Unassembled WGS sequence"/>
</dbReference>